<dbReference type="CDD" id="cd00254">
    <property type="entry name" value="LT-like"/>
    <property type="match status" value="1"/>
</dbReference>
<name>A0AAE9VYL4_9CAUD</name>
<evidence type="ECO:0000313" key="3">
    <source>
        <dbReference type="Proteomes" id="UP001211143"/>
    </source>
</evidence>
<dbReference type="InterPro" id="IPR023346">
    <property type="entry name" value="Lysozyme-like_dom_sf"/>
</dbReference>
<dbReference type="Gene3D" id="1.10.530.10">
    <property type="match status" value="1"/>
</dbReference>
<dbReference type="InterPro" id="IPR008258">
    <property type="entry name" value="Transglycosylase_SLT_dom_1"/>
</dbReference>
<keyword evidence="3" id="KW-1185">Reference proteome</keyword>
<organism evidence="2 3">
    <name type="scientific">Cronobacter phage EspYZU13</name>
    <dbReference type="NCBI Taxonomy" id="3003790"/>
    <lineage>
        <taxon>Viruses</taxon>
        <taxon>Duplodnaviria</taxon>
        <taxon>Heunggongvirae</taxon>
        <taxon>Uroviricota</taxon>
        <taxon>Caudoviricetes</taxon>
        <taxon>Autographivirales</taxon>
        <taxon>Autonotataviridae</taxon>
        <taxon>Melnykvirinae</taxon>
        <taxon>Cronosvirus</taxon>
        <taxon>Cronosvirus EspYZU13</taxon>
    </lineage>
</organism>
<dbReference type="EMBL" id="OP819285">
    <property type="protein sequence ID" value="WBF78429.1"/>
    <property type="molecule type" value="Genomic_DNA"/>
</dbReference>
<dbReference type="SUPFAM" id="SSF53955">
    <property type="entry name" value="Lysozyme-like"/>
    <property type="match status" value="1"/>
</dbReference>
<accession>A0AAE9VYL4</accession>
<dbReference type="PANTHER" id="PTHR37423:SF2">
    <property type="entry name" value="MEMBRANE-BOUND LYTIC MUREIN TRANSGLYCOSYLASE C"/>
    <property type="match status" value="1"/>
</dbReference>
<feature type="domain" description="Transglycosylase SLT" evidence="1">
    <location>
        <begin position="20"/>
        <end position="117"/>
    </location>
</feature>
<reference evidence="2" key="1">
    <citation type="submission" date="2022-11" db="EMBL/GenBank/DDBJ databases">
        <authorList>
            <person name="Yang Z.-Q."/>
            <person name="Zhang Y.-S."/>
        </authorList>
    </citation>
    <scope>NUCLEOTIDE SEQUENCE</scope>
</reference>
<dbReference type="PANTHER" id="PTHR37423">
    <property type="entry name" value="SOLUBLE LYTIC MUREIN TRANSGLYCOSYLASE-RELATED"/>
    <property type="match status" value="1"/>
</dbReference>
<dbReference type="Pfam" id="PF01464">
    <property type="entry name" value="SLT"/>
    <property type="match status" value="1"/>
</dbReference>
<evidence type="ECO:0000259" key="1">
    <source>
        <dbReference type="Pfam" id="PF01464"/>
    </source>
</evidence>
<dbReference type="Proteomes" id="UP001211143">
    <property type="component" value="Segment"/>
</dbReference>
<proteinExistence type="predicted"/>
<evidence type="ECO:0000313" key="2">
    <source>
        <dbReference type="EMBL" id="WBF78429.1"/>
    </source>
</evidence>
<sequence length="1264" mass="138142">MAKFRVDMNKPTEYDGLAAETDKSFGLPEGLTKLVMMIENRNDPKNRVSPKGAEGVMQIMPANKKALGITDSTDPVQAFQGAGKLLSDALKRYDGNVGAALADYNGGPRAAERYLAGQSLHPETKQYLEFAQEYLQSGNPTTTYGDTVINSGINQVEAQAPSDLYQNEEQPLAAFVTGLDEEAERRLQDEAKFYDLSLNDAIKFGFKDTLTSAVAHAFEREEDENYVLGDEQFNSIKQQFPEGLNSDQEKRIRNSRSQSDFEYNVERVRQENDFGKRMATQMGWNAAGAYAGVMAGGIFDPVALPLGTFGAGARIIRGGSAFASAGRMAAEGAAATAIASPIIQQIDKGSVDTGTVLQHMGMAAAFGAGLGTVIRSPAVRPFDELSQEAAQGRLNGDMVYNDVAVKTGDDGLAVNFNDAHDTSVGPSGEIIGTGPTAVLAHAERFDESYGSAAADKARGRRQWWYNLEARNKLAGWSDSEGVQLAKSKSKVARWVGAMWSGDQAGLGRQQARTAAVLKEQIKDQMLYDYVPQMKAALESYMATGEKVDFIFGGAANTQARFSREVQLERYRHREYRAANGGDSKGYVSEAPAPVQQAAKALDELMAKSKKMHLDANTEHASILKDMDSVGYIEQRPDFIRINRASPEEKKAFLDMVKDDYHAEATAKINKMRKERAEWIQATYKRAEQALDGDGKKEWVDDFLKDPEKYFDKHIELLSKKIHGEMDKRASHWWENALRNPEERYQNSEASLLTLAREMSDEWFTGREVDADMVKDFQKALTSKWADTSRRELQMTNKRVVNGQDLYLLDMFQHDVFSSTVSTANNTAGRVAMAKLGWKTEQDIQDTLTAMYHGGATTREVEAAKHISDIILNRARGLDDAPLVQSLSNMTHATMMGKLGQAILADLPMAIGNIGIGGMFDALGKMAEKVMDGSMFIRNGRPTEVLKDLDKFTAGLMGHDNELWIPQQVNADGMAMEVGGSLLRRSAAAARMTNTLSGANAMAKMIGTGVTRASNKKMHTFFRTGKGISESRLADVGLTNKEITRIKKQFDQFGDKDNFGLDKWTDPLAKEELISAANRFAQQGQMSKSYAGDLPQWTRNTVLGYIYSRFRAIGIKAQEKVLVRNLAHADSNTVAMLTSAVAFATFLSYARIYADAATSKDSRKVLKERLTPLGIADQVSKFTSVMGLGSEFTNILTLLTGGGIQGGSDTPLTAYPGNVGKAIGATGKALTGDGSVGDAAAAATKLMPGANTYQMLLLRNALQDN</sequence>
<protein>
    <submittedName>
        <fullName evidence="2">Lytic glycosylase</fullName>
    </submittedName>
</protein>